<dbReference type="Proteomes" id="UP000007967">
    <property type="component" value="Chromosome"/>
</dbReference>
<reference evidence="3" key="1">
    <citation type="submission" date="2009-09" db="EMBL/GenBank/DDBJ databases">
        <title>The complete genome of Kribbella flavida DSM 17836.</title>
        <authorList>
            <consortium name="US DOE Joint Genome Institute (JGI-PGF)"/>
            <person name="Lucas S."/>
            <person name="Copeland A."/>
            <person name="Lapidus A."/>
            <person name="Glavina del Rio T."/>
            <person name="Dalin E."/>
            <person name="Tice H."/>
            <person name="Bruce D."/>
            <person name="Goodwin L."/>
            <person name="Pitluck S."/>
            <person name="Kyrpides N."/>
            <person name="Mavromatis K."/>
            <person name="Ivanova N."/>
            <person name="Saunders E."/>
            <person name="Brettin T."/>
            <person name="Detter J.C."/>
            <person name="Han C."/>
            <person name="Larimer F."/>
            <person name="Land M."/>
            <person name="Hauser L."/>
            <person name="Markowitz V."/>
            <person name="Cheng J.-F."/>
            <person name="Hugenholtz P."/>
            <person name="Woyke T."/>
            <person name="Wu D."/>
            <person name="Pukall R."/>
            <person name="Klenk H.-P."/>
            <person name="Eisen J.A."/>
        </authorList>
    </citation>
    <scope>NUCLEOTIDE SEQUENCE [LARGE SCALE GENOMIC DNA]</scope>
    <source>
        <strain evidence="3">DSM 17836 / JCM 10339 / NBRC 14399</strain>
    </source>
</reference>
<feature type="domain" description="DinB-like" evidence="1">
    <location>
        <begin position="12"/>
        <end position="161"/>
    </location>
</feature>
<dbReference type="eggNOG" id="ENOG502ZECI">
    <property type="taxonomic scope" value="Bacteria"/>
</dbReference>
<dbReference type="AlphaFoldDB" id="D2PSU0"/>
<evidence type="ECO:0000313" key="3">
    <source>
        <dbReference type="Proteomes" id="UP000007967"/>
    </source>
</evidence>
<dbReference type="OrthoDB" id="5022306at2"/>
<dbReference type="STRING" id="479435.Kfla_5989"/>
<keyword evidence="3" id="KW-1185">Reference proteome</keyword>
<dbReference type="Pfam" id="PF12867">
    <property type="entry name" value="DinB_2"/>
    <property type="match status" value="1"/>
</dbReference>
<dbReference type="KEGG" id="kfl:Kfla_5989"/>
<name>D2PSU0_KRIFD</name>
<protein>
    <recommendedName>
        <fullName evidence="1">DinB-like domain-containing protein</fullName>
    </recommendedName>
</protein>
<dbReference type="EMBL" id="CP001736">
    <property type="protein sequence ID" value="ADB34992.1"/>
    <property type="molecule type" value="Genomic_DNA"/>
</dbReference>
<reference evidence="2 3" key="2">
    <citation type="journal article" date="2010" name="Stand. Genomic Sci.">
        <title>Complete genome sequence of Kribbella flavida type strain (IFO 14399).</title>
        <authorList>
            <person name="Pukall R."/>
            <person name="Lapidus A."/>
            <person name="Glavina Del Rio T."/>
            <person name="Copeland A."/>
            <person name="Tice H."/>
            <person name="Cheng J.-F."/>
            <person name="Lucas S."/>
            <person name="Chen F."/>
            <person name="Nolan M."/>
            <person name="LaButti K."/>
            <person name="Pati A."/>
            <person name="Ivanova N."/>
            <person name="Mavrommatis K."/>
            <person name="Mikhailova N."/>
            <person name="Pitluck S."/>
            <person name="Bruce D."/>
            <person name="Goodwin L."/>
            <person name="Land M."/>
            <person name="Hauser L."/>
            <person name="Chang Y.-J."/>
            <person name="Jeffries C.D."/>
            <person name="Chen A."/>
            <person name="Palaniappan K."/>
            <person name="Chain P."/>
            <person name="Rohde M."/>
            <person name="Goeker M."/>
            <person name="Bristow J."/>
            <person name="Eisen J.A."/>
            <person name="Markowitz V."/>
            <person name="Hugenholtz P."/>
            <person name="Kyrpides N.C."/>
            <person name="Klenk H.-P."/>
            <person name="Brettin T."/>
        </authorList>
    </citation>
    <scope>NUCLEOTIDE SEQUENCE [LARGE SCALE GENOMIC DNA]</scope>
    <source>
        <strain evidence="3">DSM 17836 / JCM 10339 / NBRC 14399</strain>
    </source>
</reference>
<dbReference type="HOGENOM" id="CLU_097136_0_0_11"/>
<gene>
    <name evidence="2" type="ordered locus">Kfla_5989</name>
</gene>
<sequence>MTGVDLGTLRGQFELTWSLFEYHLDRLVPEDLLWEPAELCWTVHQDPDGLWRPDWADHELDPVPVPTIGWLSWHIGWWWTVALAHARQTVPPHRTDVHWPGTLLGTRDWMHHLRDEWSVVLEDSSRLTLPAAFPWSPESGRSHADLYAWVNAELMKNAAEIGQLRLLRAAHRPPAPSVLHPDKEFPDGI</sequence>
<dbReference type="InterPro" id="IPR024775">
    <property type="entry name" value="DinB-like"/>
</dbReference>
<accession>D2PSU0</accession>
<dbReference type="RefSeq" id="WP_012923546.1">
    <property type="nucleotide sequence ID" value="NC_013729.1"/>
</dbReference>
<evidence type="ECO:0000313" key="2">
    <source>
        <dbReference type="EMBL" id="ADB34992.1"/>
    </source>
</evidence>
<organism evidence="2 3">
    <name type="scientific">Kribbella flavida (strain DSM 17836 / JCM 10339 / NBRC 14399)</name>
    <dbReference type="NCBI Taxonomy" id="479435"/>
    <lineage>
        <taxon>Bacteria</taxon>
        <taxon>Bacillati</taxon>
        <taxon>Actinomycetota</taxon>
        <taxon>Actinomycetes</taxon>
        <taxon>Propionibacteriales</taxon>
        <taxon>Kribbellaceae</taxon>
        <taxon>Kribbella</taxon>
    </lineage>
</organism>
<proteinExistence type="predicted"/>
<evidence type="ECO:0000259" key="1">
    <source>
        <dbReference type="Pfam" id="PF12867"/>
    </source>
</evidence>